<dbReference type="EMBL" id="JANBVN010000257">
    <property type="protein sequence ID" value="KAJ9130738.1"/>
    <property type="molecule type" value="Genomic_DNA"/>
</dbReference>
<proteinExistence type="predicted"/>
<feature type="region of interest" description="Disordered" evidence="2">
    <location>
        <begin position="1"/>
        <end position="63"/>
    </location>
</feature>
<reference evidence="3" key="1">
    <citation type="submission" date="2022-07" db="EMBL/GenBank/DDBJ databases">
        <title>Fungi with potential for degradation of polypropylene.</title>
        <authorList>
            <person name="Gostincar C."/>
        </authorList>
    </citation>
    <scope>NUCLEOTIDE SEQUENCE</scope>
    <source>
        <strain evidence="3">EXF-13287</strain>
    </source>
</reference>
<evidence type="ECO:0000256" key="2">
    <source>
        <dbReference type="SAM" id="MobiDB-lite"/>
    </source>
</evidence>
<comment type="caution">
    <text evidence="3">The sequence shown here is derived from an EMBL/GenBank/DDBJ whole genome shotgun (WGS) entry which is preliminary data.</text>
</comment>
<feature type="region of interest" description="Disordered" evidence="2">
    <location>
        <begin position="165"/>
        <end position="287"/>
    </location>
</feature>
<sequence length="403" mass="43891">MDDLENENNSMDEQDTTITASNSLLPAEDQKTEDLNVKLENQDTKPSSQARSLPFASLTPPEPMHSMAQWREALLSQPEWPTLPDHIQAAVQLRLKNTTFPAEPSGHTSWKHVKAMLKQNRRPDMVSLITATFIWRARRRRPGMAPSAALPDSFLTDAGFHTPPIDISTWPTRDIPGVGKAEGEVKSEEGEGVGGGPQAWAPNADCGREGTAAPDPSGGSVSREGSVRPATRGRLTGQKRARPDDEEQQTTPRPAKRATTTTTTTTNNNNNNNPTPRPPSATRQTSAATAVRIQEWKTKFANADKNLAAATANIAQLTASLAETNRNLADATTRLDATTARLGETAAKLAETETEQGELRAMAMGNRRLLRRLLVHFVESTRSDQVTVGKLGKELKKLEENMG</sequence>
<dbReference type="AlphaFoldDB" id="A0AA38R224"/>
<feature type="compositionally biased region" description="Basic and acidic residues" evidence="2">
    <location>
        <begin position="28"/>
        <end position="43"/>
    </location>
</feature>
<feature type="coiled-coil region" evidence="1">
    <location>
        <begin position="293"/>
        <end position="341"/>
    </location>
</feature>
<name>A0AA38R224_9PEZI</name>
<protein>
    <submittedName>
        <fullName evidence="3">Uncharacterized protein</fullName>
    </submittedName>
</protein>
<evidence type="ECO:0000256" key="1">
    <source>
        <dbReference type="SAM" id="Coils"/>
    </source>
</evidence>
<organism evidence="3 4">
    <name type="scientific">Coniochaeta hoffmannii</name>
    <dbReference type="NCBI Taxonomy" id="91930"/>
    <lineage>
        <taxon>Eukaryota</taxon>
        <taxon>Fungi</taxon>
        <taxon>Dikarya</taxon>
        <taxon>Ascomycota</taxon>
        <taxon>Pezizomycotina</taxon>
        <taxon>Sordariomycetes</taxon>
        <taxon>Sordariomycetidae</taxon>
        <taxon>Coniochaetales</taxon>
        <taxon>Coniochaetaceae</taxon>
        <taxon>Coniochaeta</taxon>
    </lineage>
</organism>
<keyword evidence="4" id="KW-1185">Reference proteome</keyword>
<keyword evidence="1" id="KW-0175">Coiled coil</keyword>
<feature type="compositionally biased region" description="Low complexity" evidence="2">
    <location>
        <begin position="217"/>
        <end position="228"/>
    </location>
</feature>
<feature type="compositionally biased region" description="Low complexity" evidence="2">
    <location>
        <begin position="250"/>
        <end position="274"/>
    </location>
</feature>
<evidence type="ECO:0000313" key="3">
    <source>
        <dbReference type="EMBL" id="KAJ9130738.1"/>
    </source>
</evidence>
<accession>A0AA38R224</accession>
<feature type="compositionally biased region" description="Acidic residues" evidence="2">
    <location>
        <begin position="1"/>
        <end position="15"/>
    </location>
</feature>
<dbReference type="Proteomes" id="UP001174691">
    <property type="component" value="Unassembled WGS sequence"/>
</dbReference>
<gene>
    <name evidence="3" type="ORF">NKR19_g9776</name>
</gene>
<evidence type="ECO:0000313" key="4">
    <source>
        <dbReference type="Proteomes" id="UP001174691"/>
    </source>
</evidence>